<reference evidence="1 2" key="1">
    <citation type="journal article" date="2024" name="Ann. Entomol. Soc. Am.">
        <title>Genomic analyses of the southern and eastern yellowjacket wasps (Hymenoptera: Vespidae) reveal evolutionary signatures of social life.</title>
        <authorList>
            <person name="Catto M.A."/>
            <person name="Caine P.B."/>
            <person name="Orr S.E."/>
            <person name="Hunt B.G."/>
            <person name="Goodisman M.A.D."/>
        </authorList>
    </citation>
    <scope>NUCLEOTIDE SEQUENCE [LARGE SCALE GENOMIC DNA]</scope>
    <source>
        <strain evidence="1">233</strain>
        <tissue evidence="1">Head and thorax</tissue>
    </source>
</reference>
<proteinExistence type="predicted"/>
<evidence type="ECO:0000313" key="2">
    <source>
        <dbReference type="Proteomes" id="UP001607302"/>
    </source>
</evidence>
<organism evidence="1 2">
    <name type="scientific">Vespula squamosa</name>
    <name type="common">Southern yellow jacket</name>
    <name type="synonym">Wasp</name>
    <dbReference type="NCBI Taxonomy" id="30214"/>
    <lineage>
        <taxon>Eukaryota</taxon>
        <taxon>Metazoa</taxon>
        <taxon>Ecdysozoa</taxon>
        <taxon>Arthropoda</taxon>
        <taxon>Hexapoda</taxon>
        <taxon>Insecta</taxon>
        <taxon>Pterygota</taxon>
        <taxon>Neoptera</taxon>
        <taxon>Endopterygota</taxon>
        <taxon>Hymenoptera</taxon>
        <taxon>Apocrita</taxon>
        <taxon>Aculeata</taxon>
        <taxon>Vespoidea</taxon>
        <taxon>Vespidae</taxon>
        <taxon>Vespinae</taxon>
        <taxon>Vespula</taxon>
    </lineage>
</organism>
<dbReference type="AlphaFoldDB" id="A0ABD1ZUR9"/>
<dbReference type="EMBL" id="JAUDFV010000173">
    <property type="protein sequence ID" value="KAL2711877.1"/>
    <property type="molecule type" value="Genomic_DNA"/>
</dbReference>
<dbReference type="Proteomes" id="UP001607302">
    <property type="component" value="Unassembled WGS sequence"/>
</dbReference>
<protein>
    <submittedName>
        <fullName evidence="1">Uncharacterized protein</fullName>
    </submittedName>
</protein>
<name>A0ABD1ZUR9_VESSQ</name>
<sequence>MLYNISLIFLNENEIGIFASVPSVSLKAFCLLHLTNIEDMIVFVSKSKFCNASFILILQIKDITQRRANFLSEEKLLITVIRLSLFKYAHSYNFFIMMW</sequence>
<gene>
    <name evidence="1" type="ORF">V1478_018898</name>
</gene>
<comment type="caution">
    <text evidence="1">The sequence shown here is derived from an EMBL/GenBank/DDBJ whole genome shotgun (WGS) entry which is preliminary data.</text>
</comment>
<keyword evidence="2" id="KW-1185">Reference proteome</keyword>
<evidence type="ECO:0000313" key="1">
    <source>
        <dbReference type="EMBL" id="KAL2711877.1"/>
    </source>
</evidence>
<accession>A0ABD1ZUR9</accession>